<dbReference type="OrthoDB" id="342691at2"/>
<dbReference type="InterPro" id="IPR027614">
    <property type="entry name" value="OMP_Lepto"/>
</dbReference>
<evidence type="ECO:0000313" key="2">
    <source>
        <dbReference type="EMBL" id="TGM07229.1"/>
    </source>
</evidence>
<evidence type="ECO:0008006" key="4">
    <source>
        <dbReference type="Google" id="ProtNLM"/>
    </source>
</evidence>
<dbReference type="EMBL" id="RQGN01000025">
    <property type="protein sequence ID" value="TGM07229.1"/>
    <property type="molecule type" value="Genomic_DNA"/>
</dbReference>
<evidence type="ECO:0000313" key="3">
    <source>
        <dbReference type="Proteomes" id="UP000298429"/>
    </source>
</evidence>
<protein>
    <recommendedName>
        <fullName evidence="4">Porin</fullName>
    </recommendedName>
</protein>
<comment type="caution">
    <text evidence="2">The sequence shown here is derived from an EMBL/GenBank/DDBJ whole genome shotgun (WGS) entry which is preliminary data.</text>
</comment>
<feature type="signal peptide" evidence="1">
    <location>
        <begin position="1"/>
        <end position="29"/>
    </location>
</feature>
<feature type="chain" id="PRO_5022971192" description="Porin" evidence="1">
    <location>
        <begin position="30"/>
        <end position="336"/>
    </location>
</feature>
<sequence length="336" mass="39364">MQTRYVRFSKRKRILEFSILLCWIGFAFATLNAESEKEDPNKNGRKNSFELILKRQTYLWTPYDYTSYTERSPLEMSIKADSIKQNQKVLTPFVLRFDRLEKKFRVEISAYEIELANPNTIVTQAGSSGFETRRQYFNPMIRSEAELNLFKIFDPNDDWRIFAGAGIRNINKYKYGYYLREGAYEEYFYTYGPQLVFRTDYRIWEKFFISLGVDLFYTEGNRFYKPTTMTLDSIVVSAGSSGVRGIYRGGEVDLSVAYQISESFKFYVGYSYIDSQFSYFGFNQTDLRFGTASNDPFRSETNTATEISRAWEISHTIRSGHRDLLRGAYLGLSINF</sequence>
<name>A0A5F2BNS6_9LEPT</name>
<organism evidence="2 3">
    <name type="scientific">Leptospira barantonii</name>
    <dbReference type="NCBI Taxonomy" id="2023184"/>
    <lineage>
        <taxon>Bacteria</taxon>
        <taxon>Pseudomonadati</taxon>
        <taxon>Spirochaetota</taxon>
        <taxon>Spirochaetia</taxon>
        <taxon>Leptospirales</taxon>
        <taxon>Leptospiraceae</taxon>
        <taxon>Leptospira</taxon>
    </lineage>
</organism>
<dbReference type="RefSeq" id="WP_135670002.1">
    <property type="nucleotide sequence ID" value="NZ_RQGN01000025.1"/>
</dbReference>
<proteinExistence type="predicted"/>
<accession>A0A5F2BNS6</accession>
<dbReference type="AlphaFoldDB" id="A0A5F2BNS6"/>
<dbReference type="Proteomes" id="UP000298429">
    <property type="component" value="Unassembled WGS sequence"/>
</dbReference>
<reference evidence="2 3" key="1">
    <citation type="journal article" date="2019" name="PLoS Negl. Trop. Dis.">
        <title>Revisiting the worldwide diversity of Leptospira species in the environment.</title>
        <authorList>
            <person name="Vincent A.T."/>
            <person name="Schiettekatte O."/>
            <person name="Bourhy P."/>
            <person name="Veyrier F.J."/>
            <person name="Picardeau M."/>
        </authorList>
    </citation>
    <scope>NUCLEOTIDE SEQUENCE [LARGE SCALE GENOMIC DNA]</scope>
    <source>
        <strain evidence="2 3">201702444</strain>
    </source>
</reference>
<keyword evidence="1" id="KW-0732">Signal</keyword>
<gene>
    <name evidence="2" type="ORF">EHQ76_04985</name>
</gene>
<evidence type="ECO:0000256" key="1">
    <source>
        <dbReference type="SAM" id="SignalP"/>
    </source>
</evidence>
<dbReference type="NCBIfam" id="TIGR04327">
    <property type="entry name" value="OMP_LA_2444"/>
    <property type="match status" value="1"/>
</dbReference>